<dbReference type="GO" id="GO:0005737">
    <property type="term" value="C:cytoplasm"/>
    <property type="evidence" value="ECO:0007669"/>
    <property type="project" value="TreeGrafter"/>
</dbReference>
<dbReference type="EMBL" id="KZ858987">
    <property type="protein sequence ID" value="RDW26086.1"/>
    <property type="molecule type" value="Genomic_DNA"/>
</dbReference>
<dbReference type="InterPro" id="IPR012676">
    <property type="entry name" value="TGS-like"/>
</dbReference>
<dbReference type="FunFam" id="3.10.20.30:FF:000001">
    <property type="entry name" value="Ribosome-binding ATPase YchF"/>
    <property type="match status" value="1"/>
</dbReference>
<keyword evidence="2" id="KW-0067">ATP-binding</keyword>
<evidence type="ECO:0000256" key="3">
    <source>
        <dbReference type="ARBA" id="ARBA00059898"/>
    </source>
</evidence>
<sequence>MLCRQFIRTALGSKVRLRPFHSSSTLLAKKPAKAGKSTGGKGKKGKNTEKKLLLGRPSNNLKGGIVGLANVGKSSIFQAISKSHLGNPANYPFATIDPEEARVIVPSDRFDKLCDVYKPENAVPATLTLFDIAGLVKGASKGEGLGNAFLANIRAVDGLFQVVRAFDDPEITHIEGSIDPTRDLEIVTHELLEKDIEFVLRALETAERSVKAAASQKNSMVLTERKFEQSVCGKILEHLESGKKVYHGDWTNDEIRFINTLTLLTAKPTAYIANVSFADYKAFITGGKKLDNIKYLSSIRRWIDENSPGDLLVPVCVEYEVRLFESSEAGEELDTASTVPSAIGPAISSLRKALNLISFFTGSPREVREWTIRQGSTAPEAAGVIHGDLEKTFIVAQVTKFDDVISHKGDEASLKSGGKIANKGKDYEMEDADCVIFKAANGKK</sequence>
<dbReference type="SUPFAM" id="SSF81271">
    <property type="entry name" value="TGS-like"/>
    <property type="match status" value="1"/>
</dbReference>
<organism evidence="8 10">
    <name type="scientific">Yarrowia lipolytica</name>
    <name type="common">Candida lipolytica</name>
    <dbReference type="NCBI Taxonomy" id="4952"/>
    <lineage>
        <taxon>Eukaryota</taxon>
        <taxon>Fungi</taxon>
        <taxon>Dikarya</taxon>
        <taxon>Ascomycota</taxon>
        <taxon>Saccharomycotina</taxon>
        <taxon>Dipodascomycetes</taxon>
        <taxon>Dipodascales</taxon>
        <taxon>Dipodascales incertae sedis</taxon>
        <taxon>Yarrowia</taxon>
    </lineage>
</organism>
<evidence type="ECO:0000256" key="2">
    <source>
        <dbReference type="ARBA" id="ARBA00022840"/>
    </source>
</evidence>
<dbReference type="Gene3D" id="3.40.50.300">
    <property type="entry name" value="P-loop containing nucleotide triphosphate hydrolases"/>
    <property type="match status" value="1"/>
</dbReference>
<dbReference type="SUPFAM" id="SSF52540">
    <property type="entry name" value="P-loop containing nucleoside triphosphate hydrolases"/>
    <property type="match status" value="1"/>
</dbReference>
<dbReference type="PROSITE" id="PS51710">
    <property type="entry name" value="G_OBG"/>
    <property type="match status" value="1"/>
</dbReference>
<dbReference type="Proteomes" id="UP000182444">
    <property type="component" value="Chromosome 1C"/>
</dbReference>
<evidence type="ECO:0000256" key="1">
    <source>
        <dbReference type="ARBA" id="ARBA00022741"/>
    </source>
</evidence>
<dbReference type="EMBL" id="CP017555">
    <property type="protein sequence ID" value="AOW02914.1"/>
    <property type="molecule type" value="Genomic_DNA"/>
</dbReference>
<dbReference type="AlphaFoldDB" id="A0A1H6Q4U4"/>
<evidence type="ECO:0000313" key="10">
    <source>
        <dbReference type="Proteomes" id="UP000182444"/>
    </source>
</evidence>
<evidence type="ECO:0000313" key="9">
    <source>
        <dbReference type="EMBL" id="RDW26086.1"/>
    </source>
</evidence>
<gene>
    <name evidence="9" type="ORF">B0I71DRAFT_131489</name>
    <name evidence="8" type="ORF">YALI1_C21603g</name>
</gene>
<evidence type="ECO:0000259" key="6">
    <source>
        <dbReference type="PROSITE" id="PS51710"/>
    </source>
</evidence>
<dbReference type="InterPro" id="IPR023192">
    <property type="entry name" value="TGS-like_dom_sf"/>
</dbReference>
<reference evidence="9 11" key="2">
    <citation type="submission" date="2018-07" db="EMBL/GenBank/DDBJ databases">
        <title>Draft Genome Assemblies for Five Robust Yarrowia lipolytica Strains Exhibiting High Lipid Production and Pentose Sugar Utilization and Sugar Alcohol Secretion from Undetoxified Lignocellulosic Biomass Hydrolysates.</title>
        <authorList>
            <consortium name="DOE Joint Genome Institute"/>
            <person name="Walker C."/>
            <person name="Ryu S."/>
            <person name="Na H."/>
            <person name="Zane M."/>
            <person name="LaButti K."/>
            <person name="Lipzen A."/>
            <person name="Haridas S."/>
            <person name="Barry K."/>
            <person name="Grigoriev I.V."/>
            <person name="Quarterman J."/>
            <person name="Slininger P."/>
            <person name="Dien B."/>
            <person name="Trinh C.T."/>
        </authorList>
    </citation>
    <scope>NUCLEOTIDE SEQUENCE [LARGE SCALE GENOMIC DNA]</scope>
    <source>
        <strain evidence="9 11">YB392</strain>
    </source>
</reference>
<dbReference type="PRINTS" id="PR00326">
    <property type="entry name" value="GTP1OBG"/>
</dbReference>
<name>A0A1H6Q4U4_YARLL</name>
<feature type="domain" description="TGS" evidence="7">
    <location>
        <begin position="355"/>
        <end position="439"/>
    </location>
</feature>
<evidence type="ECO:0000256" key="4">
    <source>
        <dbReference type="ARBA" id="ARBA00068719"/>
    </source>
</evidence>
<feature type="region of interest" description="Disordered" evidence="5">
    <location>
        <begin position="28"/>
        <end position="53"/>
    </location>
</feature>
<evidence type="ECO:0000259" key="7">
    <source>
        <dbReference type="PROSITE" id="PS51880"/>
    </source>
</evidence>
<dbReference type="InterPro" id="IPR006073">
    <property type="entry name" value="GTP-bd"/>
</dbReference>
<evidence type="ECO:0000313" key="11">
    <source>
        <dbReference type="Proteomes" id="UP000256601"/>
    </source>
</evidence>
<dbReference type="NCBIfam" id="TIGR00092">
    <property type="entry name" value="redox-regulated ATPase YchF"/>
    <property type="match status" value="1"/>
</dbReference>
<dbReference type="InterPro" id="IPR027417">
    <property type="entry name" value="P-loop_NTPase"/>
</dbReference>
<dbReference type="InterPro" id="IPR041706">
    <property type="entry name" value="YchF_N"/>
</dbReference>
<dbReference type="PANTHER" id="PTHR23305">
    <property type="entry name" value="OBG GTPASE FAMILY"/>
    <property type="match status" value="1"/>
</dbReference>
<dbReference type="PROSITE" id="PS51880">
    <property type="entry name" value="TGS"/>
    <property type="match status" value="1"/>
</dbReference>
<accession>A0A1H6Q4U4</accession>
<dbReference type="InterPro" id="IPR031167">
    <property type="entry name" value="G_OBG"/>
</dbReference>
<comment type="function">
    <text evidence="3">Hydrolyzes ATP, and can also hydrolyze GTP with lower efficiency. Has lower affinity for GTP.</text>
</comment>
<dbReference type="Pfam" id="PF06071">
    <property type="entry name" value="YchF-GTPase_C"/>
    <property type="match status" value="1"/>
</dbReference>
<dbReference type="eggNOG" id="KOG1491">
    <property type="taxonomic scope" value="Eukaryota"/>
</dbReference>
<dbReference type="InterPro" id="IPR013029">
    <property type="entry name" value="YchF_C"/>
</dbReference>
<dbReference type="GO" id="GO:0005524">
    <property type="term" value="F:ATP binding"/>
    <property type="evidence" value="ECO:0007669"/>
    <property type="project" value="UniProtKB-KW"/>
</dbReference>
<reference evidence="8 10" key="1">
    <citation type="journal article" date="2016" name="PLoS ONE">
        <title>Sequence Assembly of Yarrowia lipolytica Strain W29/CLIB89 Shows Transposable Element Diversity.</title>
        <authorList>
            <person name="Magnan C."/>
            <person name="Yu J."/>
            <person name="Chang I."/>
            <person name="Jahn E."/>
            <person name="Kanomata Y."/>
            <person name="Wu J."/>
            <person name="Zeller M."/>
            <person name="Oakes M."/>
            <person name="Baldi P."/>
            <person name="Sandmeyer S."/>
        </authorList>
    </citation>
    <scope>NUCLEOTIDE SEQUENCE [LARGE SCALE GENOMIC DNA]</scope>
    <source>
        <strain evidence="8">CLIB89</strain>
        <strain evidence="10">CLIB89(W29)</strain>
    </source>
</reference>
<keyword evidence="1" id="KW-0547">Nucleotide-binding</keyword>
<dbReference type="GO" id="GO:0005525">
    <property type="term" value="F:GTP binding"/>
    <property type="evidence" value="ECO:0007669"/>
    <property type="project" value="InterPro"/>
</dbReference>
<keyword evidence="9" id="KW-0378">Hydrolase</keyword>
<dbReference type="PANTHER" id="PTHR23305:SF11">
    <property type="entry name" value="OBG-LIKE ATPASE 1"/>
    <property type="match status" value="1"/>
</dbReference>
<dbReference type="Proteomes" id="UP000256601">
    <property type="component" value="Unassembled WGS sequence"/>
</dbReference>
<dbReference type="GO" id="GO:0016887">
    <property type="term" value="F:ATP hydrolysis activity"/>
    <property type="evidence" value="ECO:0007669"/>
    <property type="project" value="InterPro"/>
</dbReference>
<feature type="domain" description="OBG-type G" evidence="6">
    <location>
        <begin position="61"/>
        <end position="335"/>
    </location>
</feature>
<dbReference type="Gene3D" id="1.10.150.300">
    <property type="entry name" value="TGS-like domain"/>
    <property type="match status" value="1"/>
</dbReference>
<dbReference type="FunFam" id="1.10.150.300:FF:000001">
    <property type="entry name" value="Ribosome-binding ATPase YchF"/>
    <property type="match status" value="1"/>
</dbReference>
<dbReference type="CDD" id="cd01900">
    <property type="entry name" value="YchF"/>
    <property type="match status" value="1"/>
</dbReference>
<evidence type="ECO:0000256" key="5">
    <source>
        <dbReference type="SAM" id="MobiDB-lite"/>
    </source>
</evidence>
<dbReference type="VEuPathDB" id="FungiDB:YALI1_C21603g"/>
<dbReference type="Pfam" id="PF01926">
    <property type="entry name" value="MMR_HSR1"/>
    <property type="match status" value="1"/>
</dbReference>
<proteinExistence type="predicted"/>
<evidence type="ECO:0000313" key="8">
    <source>
        <dbReference type="EMBL" id="AOW02914.1"/>
    </source>
</evidence>
<dbReference type="OMA" id="ARQWTIR"/>
<dbReference type="Gene3D" id="3.10.20.30">
    <property type="match status" value="1"/>
</dbReference>
<dbReference type="InterPro" id="IPR004095">
    <property type="entry name" value="TGS"/>
</dbReference>
<dbReference type="VEuPathDB" id="FungiDB:YALI0_C15290g"/>
<dbReference type="InterPro" id="IPR012675">
    <property type="entry name" value="Beta-grasp_dom_sf"/>
</dbReference>
<protein>
    <recommendedName>
        <fullName evidence="4">Obg-like ATPase homolog</fullName>
    </recommendedName>
</protein>
<dbReference type="InterPro" id="IPR004396">
    <property type="entry name" value="ATPase_YchF/OLA1"/>
</dbReference>